<proteinExistence type="predicted"/>
<dbReference type="AlphaFoldDB" id="A0A8S9PE49"/>
<feature type="domain" description="F-box" evidence="1">
    <location>
        <begin position="1"/>
        <end position="45"/>
    </location>
</feature>
<dbReference type="EMBL" id="QGKX02001521">
    <property type="protein sequence ID" value="KAF3514416.1"/>
    <property type="molecule type" value="Genomic_DNA"/>
</dbReference>
<dbReference type="SUPFAM" id="SSF117281">
    <property type="entry name" value="Kelch motif"/>
    <property type="match status" value="1"/>
</dbReference>
<dbReference type="InterPro" id="IPR050354">
    <property type="entry name" value="F-box/kelch-repeat_ARATH"/>
</dbReference>
<organism evidence="2 3">
    <name type="scientific">Brassica cretica</name>
    <name type="common">Mustard</name>
    <dbReference type="NCBI Taxonomy" id="69181"/>
    <lineage>
        <taxon>Eukaryota</taxon>
        <taxon>Viridiplantae</taxon>
        <taxon>Streptophyta</taxon>
        <taxon>Embryophyta</taxon>
        <taxon>Tracheophyta</taxon>
        <taxon>Spermatophyta</taxon>
        <taxon>Magnoliopsida</taxon>
        <taxon>eudicotyledons</taxon>
        <taxon>Gunneridae</taxon>
        <taxon>Pentapetalae</taxon>
        <taxon>rosids</taxon>
        <taxon>malvids</taxon>
        <taxon>Brassicales</taxon>
        <taxon>Brassicaceae</taxon>
        <taxon>Brassiceae</taxon>
        <taxon>Brassica</taxon>
    </lineage>
</organism>
<sequence>MSTPLPQDVIIDILARVPRCNYPRLSLVSKHFGSLIASPKLYAGRPWAKPNETFVLGPVLYAIRSLLRCTEHCLYVVLHNRETGGDHRWYILRQKNKDNPRVVLIPSPPVAQLDASYVAMGSKIYVFDKRYQYRNTNSKKVMVVLNTETQTWEPMMTMPETMVYYTWPSSCVMMDGKMYLRCSNKTFVYDPKENRWETDEKLDFWMNPCVVADVMYCYDSDGNVLIMYDPKQRRWGKVRGLEEFLAETKSCSTFSWTGIVGYGGKLALFFPKEGVTREIWCAEISLERQEGEGTWGKVEWCHQVMVARNFDVNKCVAVMV</sequence>
<dbReference type="InterPro" id="IPR057499">
    <property type="entry name" value="Kelch_FKB95"/>
</dbReference>
<dbReference type="SMART" id="SM00256">
    <property type="entry name" value="FBOX"/>
    <property type="match status" value="1"/>
</dbReference>
<evidence type="ECO:0000313" key="2">
    <source>
        <dbReference type="EMBL" id="KAF3514416.1"/>
    </source>
</evidence>
<comment type="caution">
    <text evidence="2">The sequence shown here is derived from an EMBL/GenBank/DDBJ whole genome shotgun (WGS) entry which is preliminary data.</text>
</comment>
<evidence type="ECO:0000259" key="1">
    <source>
        <dbReference type="PROSITE" id="PS50181"/>
    </source>
</evidence>
<dbReference type="PANTHER" id="PTHR24414">
    <property type="entry name" value="F-BOX/KELCH-REPEAT PROTEIN SKIP4"/>
    <property type="match status" value="1"/>
</dbReference>
<evidence type="ECO:0000313" key="3">
    <source>
        <dbReference type="Proteomes" id="UP000712600"/>
    </source>
</evidence>
<dbReference type="Pfam" id="PF25210">
    <property type="entry name" value="Kelch_FKB95"/>
    <property type="match status" value="1"/>
</dbReference>
<dbReference type="Proteomes" id="UP000712600">
    <property type="component" value="Unassembled WGS sequence"/>
</dbReference>
<dbReference type="PANTHER" id="PTHR24414:SF128">
    <property type="entry name" value="F-BOX DOMAIN-CONTAINING PROTEIN"/>
    <property type="match status" value="1"/>
</dbReference>
<gene>
    <name evidence="2" type="ORF">F2Q69_00001395</name>
</gene>
<dbReference type="Gene3D" id="2.120.10.80">
    <property type="entry name" value="Kelch-type beta propeller"/>
    <property type="match status" value="1"/>
</dbReference>
<dbReference type="CDD" id="cd22152">
    <property type="entry name" value="F-box_AtAFR-like"/>
    <property type="match status" value="1"/>
</dbReference>
<dbReference type="Pfam" id="PF00646">
    <property type="entry name" value="F-box"/>
    <property type="match status" value="1"/>
</dbReference>
<dbReference type="InterPro" id="IPR001810">
    <property type="entry name" value="F-box_dom"/>
</dbReference>
<dbReference type="PROSITE" id="PS50181">
    <property type="entry name" value="FBOX"/>
    <property type="match status" value="1"/>
</dbReference>
<reference evidence="2" key="1">
    <citation type="submission" date="2019-12" db="EMBL/GenBank/DDBJ databases">
        <title>Genome sequencing and annotation of Brassica cretica.</title>
        <authorList>
            <person name="Studholme D.J."/>
            <person name="Sarris P."/>
        </authorList>
    </citation>
    <scope>NUCLEOTIDE SEQUENCE</scope>
    <source>
        <strain evidence="2">PFS-109/04</strain>
        <tissue evidence="2">Leaf</tissue>
    </source>
</reference>
<name>A0A8S9PE49_BRACR</name>
<protein>
    <recommendedName>
        <fullName evidence="1">F-box domain-containing protein</fullName>
    </recommendedName>
</protein>
<accession>A0A8S9PE49</accession>
<dbReference type="InterPro" id="IPR015915">
    <property type="entry name" value="Kelch-typ_b-propeller"/>
</dbReference>